<dbReference type="EMBL" id="HBIZ01004118">
    <property type="protein sequence ID" value="CAE0749686.1"/>
    <property type="molecule type" value="Transcribed_RNA"/>
</dbReference>
<keyword evidence="3 5" id="KW-0442">Lipid degradation</keyword>
<dbReference type="InterPro" id="IPR002641">
    <property type="entry name" value="PNPLA_dom"/>
</dbReference>
<evidence type="ECO:0000256" key="4">
    <source>
        <dbReference type="ARBA" id="ARBA00023098"/>
    </source>
</evidence>
<feature type="transmembrane region" description="Helical" evidence="6">
    <location>
        <begin position="78"/>
        <end position="103"/>
    </location>
</feature>
<dbReference type="PANTHER" id="PTHR14226:SF66">
    <property type="entry name" value="TRIACYLGLYCEROL LIPASE PTL2"/>
    <property type="match status" value="1"/>
</dbReference>
<feature type="short sequence motif" description="GXSXG" evidence="5">
    <location>
        <begin position="287"/>
        <end position="291"/>
    </location>
</feature>
<dbReference type="PANTHER" id="PTHR14226">
    <property type="entry name" value="NEUROPATHY TARGET ESTERASE/SWISS CHEESE D.MELANOGASTER"/>
    <property type="match status" value="1"/>
</dbReference>
<feature type="transmembrane region" description="Helical" evidence="6">
    <location>
        <begin position="53"/>
        <end position="71"/>
    </location>
</feature>
<accession>A0A7S4B0E7</accession>
<protein>
    <recommendedName>
        <fullName evidence="7">PNPLA domain-containing protein</fullName>
    </recommendedName>
</protein>
<evidence type="ECO:0000313" key="8">
    <source>
        <dbReference type="EMBL" id="CAE0749686.1"/>
    </source>
</evidence>
<keyword evidence="4 5" id="KW-0443">Lipid metabolism</keyword>
<sequence>MDALLGLVPVMAGALPSVEEAHAYFEQTLSPMAIDTVERFTPPKWVVERMLEVAPHLFGFTLGTCVLFGSYRTLRWPALVGVSAWMLFLLLPYFLVRLAILGLESIHLHRSKTLRQLHNKLNTACNYQAWREAARKLDDVEKRTNWRHNPTSTLFDERAAAHTVRRLREAQEAGSAPAVMAALRDCCLPNAHGLLKERLYCRARSGAKLIVEQFVEEVVRALDWLARWGVKLDERERERVLRFALTQRACFGRPALMLSGGAALGKYHLGIIKALLEHDLLPRIVSGASMGSVVAALVCCRTNEELNAVFASQLQELYEVLGPAGPFEGSIYARLRRLFVDGRLYSAEAFRQRLQWFTRGMTFLEAFQHSGRVCAISCTPLRARGKNTGAPPLVLNHIDSPHVEIASAICASSAVPGLIDPPQLLQKGPDGTLIPWEALDAEDDAASSRMRDGSFESDLPVHHLAARYGVSFVIVSMVQPHIVPFWARLTGRPGRPPVGGRDGWRGGFFLALLENLIKGELQKCLRLIASLRLPAVIAGTDWSALFLQNVPIETGAHTGFNALTLTPDITPGDLLTALENVPSIQHLEDKIAASERTLWEALPMIRAYMDRYQAIRSCAHALGSFGQFEDALAVPNGLPSAAEERASASKAENEDGQFLKRIVRALKRGDRASSLMDYGTTL</sequence>
<dbReference type="SUPFAM" id="SSF52151">
    <property type="entry name" value="FabD/lysophospholipase-like"/>
    <property type="match status" value="1"/>
</dbReference>
<gene>
    <name evidence="8" type="ORF">PCAR00345_LOCUS2269</name>
</gene>
<dbReference type="InterPro" id="IPR050301">
    <property type="entry name" value="NTE"/>
</dbReference>
<feature type="active site" description="Nucleophile" evidence="5">
    <location>
        <position position="289"/>
    </location>
</feature>
<evidence type="ECO:0000256" key="5">
    <source>
        <dbReference type="PROSITE-ProRule" id="PRU01161"/>
    </source>
</evidence>
<feature type="domain" description="PNPLA" evidence="7">
    <location>
        <begin position="256"/>
        <end position="465"/>
    </location>
</feature>
<keyword evidence="6" id="KW-1133">Transmembrane helix</keyword>
<keyword evidence="2 5" id="KW-0378">Hydrolase</keyword>
<evidence type="ECO:0000256" key="6">
    <source>
        <dbReference type="SAM" id="Phobius"/>
    </source>
</evidence>
<evidence type="ECO:0000256" key="2">
    <source>
        <dbReference type="ARBA" id="ARBA00022801"/>
    </source>
</evidence>
<evidence type="ECO:0000256" key="3">
    <source>
        <dbReference type="ARBA" id="ARBA00022963"/>
    </source>
</evidence>
<dbReference type="InterPro" id="IPR016035">
    <property type="entry name" value="Acyl_Trfase/lysoPLipase"/>
</dbReference>
<evidence type="ECO:0000259" key="7">
    <source>
        <dbReference type="PROSITE" id="PS51635"/>
    </source>
</evidence>
<proteinExistence type="inferred from homology"/>
<dbReference type="AlphaFoldDB" id="A0A7S4B0E7"/>
<dbReference type="GO" id="GO:0004806">
    <property type="term" value="F:triacylglycerol lipase activity"/>
    <property type="evidence" value="ECO:0007669"/>
    <property type="project" value="InterPro"/>
</dbReference>
<dbReference type="Pfam" id="PF01734">
    <property type="entry name" value="Patatin"/>
    <property type="match status" value="1"/>
</dbReference>
<comment type="similarity">
    <text evidence="1">Belongs to the PLPL family.</text>
</comment>
<organism evidence="8">
    <name type="scientific">Chrysotila carterae</name>
    <name type="common">Marine alga</name>
    <name type="synonym">Syracosphaera carterae</name>
    <dbReference type="NCBI Taxonomy" id="13221"/>
    <lineage>
        <taxon>Eukaryota</taxon>
        <taxon>Haptista</taxon>
        <taxon>Haptophyta</taxon>
        <taxon>Prymnesiophyceae</taxon>
        <taxon>Isochrysidales</taxon>
        <taxon>Isochrysidaceae</taxon>
        <taxon>Chrysotila</taxon>
    </lineage>
</organism>
<dbReference type="PROSITE" id="PS51635">
    <property type="entry name" value="PNPLA"/>
    <property type="match status" value="1"/>
</dbReference>
<comment type="caution">
    <text evidence="5">Lacks conserved residue(s) required for the propagation of feature annotation.</text>
</comment>
<dbReference type="Gene3D" id="3.40.1090.10">
    <property type="entry name" value="Cytosolic phospholipase A2 catalytic domain"/>
    <property type="match status" value="2"/>
</dbReference>
<dbReference type="Pfam" id="PF11815">
    <property type="entry name" value="DUF3336"/>
    <property type="match status" value="1"/>
</dbReference>
<keyword evidence="6" id="KW-0472">Membrane</keyword>
<dbReference type="GO" id="GO:0016042">
    <property type="term" value="P:lipid catabolic process"/>
    <property type="evidence" value="ECO:0007669"/>
    <property type="project" value="UniProtKB-UniRule"/>
</dbReference>
<dbReference type="InterPro" id="IPR021771">
    <property type="entry name" value="Triacylglycerol_lipase_N"/>
</dbReference>
<feature type="active site" description="Proton acceptor" evidence="5">
    <location>
        <position position="452"/>
    </location>
</feature>
<name>A0A7S4B0E7_CHRCT</name>
<evidence type="ECO:0000256" key="1">
    <source>
        <dbReference type="ARBA" id="ARBA00006104"/>
    </source>
</evidence>
<reference evidence="8" key="1">
    <citation type="submission" date="2021-01" db="EMBL/GenBank/DDBJ databases">
        <authorList>
            <person name="Corre E."/>
            <person name="Pelletier E."/>
            <person name="Niang G."/>
            <person name="Scheremetjew M."/>
            <person name="Finn R."/>
            <person name="Kale V."/>
            <person name="Holt S."/>
            <person name="Cochrane G."/>
            <person name="Meng A."/>
            <person name="Brown T."/>
            <person name="Cohen L."/>
        </authorList>
    </citation>
    <scope>NUCLEOTIDE SEQUENCE</scope>
    <source>
        <strain evidence="8">CCMP645</strain>
    </source>
</reference>
<keyword evidence="6" id="KW-0812">Transmembrane</keyword>